<dbReference type="Proteomes" id="UP000094526">
    <property type="component" value="Unassembled WGS sequence"/>
</dbReference>
<dbReference type="AlphaFoldDB" id="A0A1C1CFI6"/>
<evidence type="ECO:0000313" key="2">
    <source>
        <dbReference type="Proteomes" id="UP000094526"/>
    </source>
</evidence>
<name>A0A1C1CFI6_9EURO</name>
<organism evidence="1 2">
    <name type="scientific">Cladophialophora carrionii</name>
    <dbReference type="NCBI Taxonomy" id="86049"/>
    <lineage>
        <taxon>Eukaryota</taxon>
        <taxon>Fungi</taxon>
        <taxon>Dikarya</taxon>
        <taxon>Ascomycota</taxon>
        <taxon>Pezizomycotina</taxon>
        <taxon>Eurotiomycetes</taxon>
        <taxon>Chaetothyriomycetidae</taxon>
        <taxon>Chaetothyriales</taxon>
        <taxon>Herpotrichiellaceae</taxon>
        <taxon>Cladophialophora</taxon>
    </lineage>
</organism>
<dbReference type="OrthoDB" id="4138072at2759"/>
<reference evidence="2" key="1">
    <citation type="submission" date="2015-07" db="EMBL/GenBank/DDBJ databases">
        <authorList>
            <person name="Teixeira M.M."/>
            <person name="Souza R.C."/>
            <person name="Almeida L.G."/>
            <person name="Vicente V.A."/>
            <person name="de Hoog S."/>
            <person name="Bocca A.L."/>
            <person name="de Almeida S.R."/>
            <person name="Vasconcelos A.T."/>
            <person name="Felipe M.S."/>
        </authorList>
    </citation>
    <scope>NUCLEOTIDE SEQUENCE [LARGE SCALE GENOMIC DNA]</scope>
    <source>
        <strain evidence="2">KSF</strain>
    </source>
</reference>
<dbReference type="EMBL" id="LGRB01000014">
    <property type="protein sequence ID" value="OCT47274.1"/>
    <property type="molecule type" value="Genomic_DNA"/>
</dbReference>
<proteinExistence type="predicted"/>
<dbReference type="VEuPathDB" id="FungiDB:CLCR_02665"/>
<comment type="caution">
    <text evidence="1">The sequence shown here is derived from an EMBL/GenBank/DDBJ whole genome shotgun (WGS) entry which is preliminary data.</text>
</comment>
<sequence length="151" mass="17018">MGTYDVWFDVSQFPDEIQYMSEDINIGIDDTMYENLIMFLQRLTGANASALPEGNDYLHTGLTALDEAVRYIQTDGNDYNGGTWSDPQVTACVRQLRGENHCLNIFTFVDALCVKQEQDTGLRFVDKLTDTELKRTLLNVAVQTKGLYTGT</sequence>
<keyword evidence="2" id="KW-1185">Reference proteome</keyword>
<gene>
    <name evidence="1" type="ORF">CLCR_02665</name>
</gene>
<evidence type="ECO:0000313" key="1">
    <source>
        <dbReference type="EMBL" id="OCT47274.1"/>
    </source>
</evidence>
<accession>A0A1C1CFI6</accession>
<dbReference type="VEuPathDB" id="FungiDB:G647_02159"/>
<protein>
    <submittedName>
        <fullName evidence="1">Uncharacterized protein</fullName>
    </submittedName>
</protein>